<dbReference type="Pfam" id="PF14114">
    <property type="entry name" value="DUF4286"/>
    <property type="match status" value="1"/>
</dbReference>
<proteinExistence type="predicted"/>
<comment type="caution">
    <text evidence="1">The sequence shown here is derived from an EMBL/GenBank/DDBJ whole genome shotgun (WGS) entry which is preliminary data.</text>
</comment>
<evidence type="ECO:0000313" key="1">
    <source>
        <dbReference type="EMBL" id="MFL9844206.1"/>
    </source>
</evidence>
<protein>
    <submittedName>
        <fullName evidence="1">DUF4286 family protein</fullName>
    </submittedName>
</protein>
<gene>
    <name evidence="1" type="ORF">ABS766_07230</name>
</gene>
<accession>A0ABW8YV75</accession>
<dbReference type="EMBL" id="JBELPZ010000005">
    <property type="protein sequence ID" value="MFL9844206.1"/>
    <property type="molecule type" value="Genomic_DNA"/>
</dbReference>
<sequence length="106" mass="12696">MIIYNITSSVEKSIHDEWMNWMLEDHIPKVMETGKFYEIRIIKVRGDEAHGDTTYSIQYMLENQEQLNDYYKNYAPALRNHVKEKFGQKVLQFRTELEIVKVVKPV</sequence>
<organism evidence="1 2">
    <name type="scientific">Flavobacterium rhizosphaerae</name>
    <dbReference type="NCBI Taxonomy" id="3163298"/>
    <lineage>
        <taxon>Bacteria</taxon>
        <taxon>Pseudomonadati</taxon>
        <taxon>Bacteroidota</taxon>
        <taxon>Flavobacteriia</taxon>
        <taxon>Flavobacteriales</taxon>
        <taxon>Flavobacteriaceae</taxon>
        <taxon>Flavobacterium</taxon>
    </lineage>
</organism>
<name>A0ABW8YV75_9FLAO</name>
<dbReference type="RefSeq" id="WP_408084458.1">
    <property type="nucleotide sequence ID" value="NZ_JBELPZ010000005.1"/>
</dbReference>
<dbReference type="Proteomes" id="UP001629156">
    <property type="component" value="Unassembled WGS sequence"/>
</dbReference>
<evidence type="ECO:0000313" key="2">
    <source>
        <dbReference type="Proteomes" id="UP001629156"/>
    </source>
</evidence>
<reference evidence="1 2" key="1">
    <citation type="submission" date="2024-06" db="EMBL/GenBank/DDBJ databases">
        <authorList>
            <person name="Kaempfer P."/>
            <person name="Viver T."/>
        </authorList>
    </citation>
    <scope>NUCLEOTIDE SEQUENCE [LARGE SCALE GENOMIC DNA]</scope>
    <source>
        <strain evidence="1 2">ST-119</strain>
    </source>
</reference>
<keyword evidence="2" id="KW-1185">Reference proteome</keyword>
<dbReference type="InterPro" id="IPR025563">
    <property type="entry name" value="DUF4286"/>
</dbReference>